<dbReference type="AlphaFoldDB" id="A0AAN9HV78"/>
<feature type="transmembrane region" description="Helical" evidence="1">
    <location>
        <begin position="29"/>
        <end position="51"/>
    </location>
</feature>
<proteinExistence type="predicted"/>
<keyword evidence="1" id="KW-0812">Transmembrane</keyword>
<sequence>MAPPQPPSLNFFSVLSESKRILNAHSRHFLALSVIFLLPLSFSLIVSPTLFHLLSPSPSSHIHILLRTTTTTPLHHHHHNQPSPFNLTTLLYSLPFSLFLLFISLFALSSITHSVFHGFFGRPVKLPSAIKSILPSFLPLLITTLFSQLIFLSITTLFPFLSFLLFHSIYHFAPSFSPLSPPYSLAILSLLFIPILILLLHLRVSWTLSSVISVVESTYGLEPLRRSSNLMKGMKGVGFSSLLFFGFMEGVLVWSSTVLAMTDSDSSSGDGGTNYTLFKDLAFVVQIVMTSTLLMLLLLYHAATNTVLYMYCKAVHGELALEIAEEFAREYVSLPFDDGKVPHLVSVVRV</sequence>
<comment type="caution">
    <text evidence="2">The sequence shown here is derived from an EMBL/GenBank/DDBJ whole genome shotgun (WGS) entry which is preliminary data.</text>
</comment>
<feature type="transmembrane region" description="Helical" evidence="1">
    <location>
        <begin position="137"/>
        <end position="170"/>
    </location>
</feature>
<feature type="transmembrane region" description="Helical" evidence="1">
    <location>
        <begin position="182"/>
        <end position="202"/>
    </location>
</feature>
<protein>
    <recommendedName>
        <fullName evidence="4">Transmembrane protein</fullName>
    </recommendedName>
</protein>
<feature type="transmembrane region" description="Helical" evidence="1">
    <location>
        <begin position="236"/>
        <end position="261"/>
    </location>
</feature>
<organism evidence="2 3">
    <name type="scientific">Crotalaria pallida</name>
    <name type="common">Smooth rattlebox</name>
    <name type="synonym">Crotalaria striata</name>
    <dbReference type="NCBI Taxonomy" id="3830"/>
    <lineage>
        <taxon>Eukaryota</taxon>
        <taxon>Viridiplantae</taxon>
        <taxon>Streptophyta</taxon>
        <taxon>Embryophyta</taxon>
        <taxon>Tracheophyta</taxon>
        <taxon>Spermatophyta</taxon>
        <taxon>Magnoliopsida</taxon>
        <taxon>eudicotyledons</taxon>
        <taxon>Gunneridae</taxon>
        <taxon>Pentapetalae</taxon>
        <taxon>rosids</taxon>
        <taxon>fabids</taxon>
        <taxon>Fabales</taxon>
        <taxon>Fabaceae</taxon>
        <taxon>Papilionoideae</taxon>
        <taxon>50 kb inversion clade</taxon>
        <taxon>genistoids sensu lato</taxon>
        <taxon>core genistoids</taxon>
        <taxon>Crotalarieae</taxon>
        <taxon>Crotalaria</taxon>
    </lineage>
</organism>
<evidence type="ECO:0000313" key="3">
    <source>
        <dbReference type="Proteomes" id="UP001372338"/>
    </source>
</evidence>
<name>A0AAN9HV78_CROPI</name>
<feature type="transmembrane region" description="Helical" evidence="1">
    <location>
        <begin position="90"/>
        <end position="116"/>
    </location>
</feature>
<evidence type="ECO:0008006" key="4">
    <source>
        <dbReference type="Google" id="ProtNLM"/>
    </source>
</evidence>
<gene>
    <name evidence="2" type="ORF">RIF29_35529</name>
</gene>
<dbReference type="PANTHER" id="PTHR33133">
    <property type="entry name" value="OS08G0107100 PROTEIN-RELATED"/>
    <property type="match status" value="1"/>
</dbReference>
<accession>A0AAN9HV78</accession>
<evidence type="ECO:0000256" key="1">
    <source>
        <dbReference type="SAM" id="Phobius"/>
    </source>
</evidence>
<reference evidence="2 3" key="1">
    <citation type="submission" date="2024-01" db="EMBL/GenBank/DDBJ databases">
        <title>The genomes of 5 underutilized Papilionoideae crops provide insights into root nodulation and disease resistanc.</title>
        <authorList>
            <person name="Yuan L."/>
        </authorList>
    </citation>
    <scope>NUCLEOTIDE SEQUENCE [LARGE SCALE GENOMIC DNA]</scope>
    <source>
        <strain evidence="2">ZHUSHIDOU_FW_LH</strain>
        <tissue evidence="2">Leaf</tissue>
    </source>
</reference>
<dbReference type="EMBL" id="JAYWIO010000007">
    <property type="protein sequence ID" value="KAK7251918.1"/>
    <property type="molecule type" value="Genomic_DNA"/>
</dbReference>
<keyword evidence="1" id="KW-1133">Transmembrane helix</keyword>
<feature type="transmembrane region" description="Helical" evidence="1">
    <location>
        <begin position="281"/>
        <end position="300"/>
    </location>
</feature>
<dbReference type="Proteomes" id="UP001372338">
    <property type="component" value="Unassembled WGS sequence"/>
</dbReference>
<keyword evidence="3" id="KW-1185">Reference proteome</keyword>
<dbReference type="PANTHER" id="PTHR33133:SF7">
    <property type="entry name" value="F26K24.10 PROTEIN-RELATED"/>
    <property type="match status" value="1"/>
</dbReference>
<evidence type="ECO:0000313" key="2">
    <source>
        <dbReference type="EMBL" id="KAK7251918.1"/>
    </source>
</evidence>
<keyword evidence="1" id="KW-0472">Membrane</keyword>